<dbReference type="VEuPathDB" id="VectorBase:AAEL010885"/>
<keyword evidence="6" id="KW-1185">Reference proteome</keyword>
<evidence type="ECO:0000313" key="5">
    <source>
        <dbReference type="EnsemblMetazoa" id="AAEL010885-PA"/>
    </source>
</evidence>
<gene>
    <name evidence="5" type="primary">5574058</name>
</gene>
<dbReference type="FunCoup" id="A0A1S4FRL1">
    <property type="interactions" value="1999"/>
</dbReference>
<feature type="compositionally biased region" description="Acidic residues" evidence="2">
    <location>
        <begin position="134"/>
        <end position="162"/>
    </location>
</feature>
<dbReference type="GO" id="GO:0005730">
    <property type="term" value="C:nucleolus"/>
    <property type="evidence" value="ECO:0007669"/>
    <property type="project" value="TreeGrafter"/>
</dbReference>
<dbReference type="InterPro" id="IPR025160">
    <property type="entry name" value="AATF"/>
</dbReference>
<feature type="domain" description="AATF leucine zipper-containing" evidence="4">
    <location>
        <begin position="189"/>
        <end position="324"/>
    </location>
</feature>
<dbReference type="EnsemblMetazoa" id="AAEL010885-RA">
    <property type="protein sequence ID" value="AAEL010885-PA"/>
    <property type="gene ID" value="AAEL010885"/>
</dbReference>
<evidence type="ECO:0000259" key="3">
    <source>
        <dbReference type="Pfam" id="PF08164"/>
    </source>
</evidence>
<proteinExistence type="inferred from homology"/>
<dbReference type="InterPro" id="IPR012617">
    <property type="entry name" value="AATF_C"/>
</dbReference>
<feature type="domain" description="Apoptosis-antagonizing transcription factor C-terminal" evidence="3">
    <location>
        <begin position="404"/>
        <end position="486"/>
    </location>
</feature>
<organism evidence="5 6">
    <name type="scientific">Aedes aegypti</name>
    <name type="common">Yellowfever mosquito</name>
    <name type="synonym">Culex aegypti</name>
    <dbReference type="NCBI Taxonomy" id="7159"/>
    <lineage>
        <taxon>Eukaryota</taxon>
        <taxon>Metazoa</taxon>
        <taxon>Ecdysozoa</taxon>
        <taxon>Arthropoda</taxon>
        <taxon>Hexapoda</taxon>
        <taxon>Insecta</taxon>
        <taxon>Pterygota</taxon>
        <taxon>Neoptera</taxon>
        <taxon>Endopterygota</taxon>
        <taxon>Diptera</taxon>
        <taxon>Nematocera</taxon>
        <taxon>Culicoidea</taxon>
        <taxon>Culicidae</taxon>
        <taxon>Culicinae</taxon>
        <taxon>Aedini</taxon>
        <taxon>Aedes</taxon>
        <taxon>Stegomyia</taxon>
    </lineage>
</organism>
<comment type="similarity">
    <text evidence="1">Belongs to the AATF family.</text>
</comment>
<reference evidence="5 6" key="1">
    <citation type="submission" date="2017-06" db="EMBL/GenBank/DDBJ databases">
        <title>Aedes aegypti genome working group (AGWG) sequencing and assembly.</title>
        <authorList>
            <consortium name="Aedes aegypti Genome Working Group (AGWG)"/>
            <person name="Matthews B.J."/>
        </authorList>
    </citation>
    <scope>NUCLEOTIDE SEQUENCE [LARGE SCALE GENOMIC DNA]</scope>
    <source>
        <strain evidence="5 6">LVP_AGWG</strain>
    </source>
</reference>
<dbReference type="InParanoid" id="A0A1S4FRL1"/>
<dbReference type="GO" id="GO:0006357">
    <property type="term" value="P:regulation of transcription by RNA polymerase II"/>
    <property type="evidence" value="ECO:0007669"/>
    <property type="project" value="TreeGrafter"/>
</dbReference>
<dbReference type="InterPro" id="IPR039223">
    <property type="entry name" value="AATF/Bfr2"/>
</dbReference>
<feature type="region of interest" description="Disordered" evidence="2">
    <location>
        <begin position="273"/>
        <end position="292"/>
    </location>
</feature>
<dbReference type="Proteomes" id="UP000008820">
    <property type="component" value="Chromosome 1"/>
</dbReference>
<dbReference type="Pfam" id="PF13339">
    <property type="entry name" value="AATF-Che1"/>
    <property type="match status" value="1"/>
</dbReference>
<dbReference type="AlphaFoldDB" id="A0A1S4FRL1"/>
<dbReference type="PANTHER" id="PTHR15565:SF0">
    <property type="entry name" value="PROTEIN AATF"/>
    <property type="match status" value="1"/>
</dbReference>
<name>A0A1S4FRL1_AEDAE</name>
<evidence type="ECO:0000313" key="6">
    <source>
        <dbReference type="Proteomes" id="UP000008820"/>
    </source>
</evidence>
<evidence type="ECO:0000256" key="2">
    <source>
        <dbReference type="SAM" id="MobiDB-lite"/>
    </source>
</evidence>
<sequence length="492" mass="56155">MLPLKVKPGRRTAPKTISEKIHEQFVPKSALAGASQSDDDEDDTRPRFSEFDENDEELERAAGGRLSDFRKQNIRYLDAVDRKYQGQVSSRNDIFEGSDEGEEGESGEGSEESEDDYQAGAFVRLKPPATGSSDVEEEDEEEYEDEEDGTDDDYDEEDEDNDYSLGDFLGTNRTESQKLLQDENRQESVQKGICVQNQLKMWERLLEMRIKMQSSLITANSFPHAHRFRDLCQDAKFQEATDKVTSTVESTLRNLLELQEILVDRFPESKNLLPSGSKRKLKTESKSGGKGKLPRLDDFESYIKDSYGSYTPYRNEVLQKWHDRTKVASSSAKTANLSSLSIVKKIENALLSKDEAIRKTQLYRGGYKLFEGPIQSPTKEQTVENTSDPQQIYDGEIYDDSDFYHALLRELIEYKSNTAENPQEISAKLAELQKLRNKMKKQVDTRASKGRKIRYVVHKKLVNFTAPDDTHQWTEEAKNELFSSLFGGTAND</sequence>
<feature type="compositionally biased region" description="Acidic residues" evidence="2">
    <location>
        <begin position="96"/>
        <end position="117"/>
    </location>
</feature>
<reference evidence="5" key="2">
    <citation type="submission" date="2020-05" db="UniProtKB">
        <authorList>
            <consortium name="EnsemblMetazoa"/>
        </authorList>
    </citation>
    <scope>IDENTIFICATION</scope>
    <source>
        <strain evidence="5">LVP_AGWG</strain>
    </source>
</reference>
<evidence type="ECO:0000256" key="1">
    <source>
        <dbReference type="ARBA" id="ARBA00008966"/>
    </source>
</evidence>
<dbReference type="OrthoDB" id="5783963at2759"/>
<feature type="region of interest" description="Disordered" evidence="2">
    <location>
        <begin position="80"/>
        <end position="169"/>
    </location>
</feature>
<protein>
    <recommendedName>
        <fullName evidence="7">Protein AATF</fullName>
    </recommendedName>
</protein>
<dbReference type="Pfam" id="PF08164">
    <property type="entry name" value="TRAUB"/>
    <property type="match status" value="1"/>
</dbReference>
<dbReference type="PANTHER" id="PTHR15565">
    <property type="entry name" value="AATF PROTEIN APOPTOSIS ANTAGONIZING TRANSCRIPTION FACTOR"/>
    <property type="match status" value="1"/>
</dbReference>
<evidence type="ECO:0008006" key="7">
    <source>
        <dbReference type="Google" id="ProtNLM"/>
    </source>
</evidence>
<accession>A0A1S4FRL1</accession>
<evidence type="ECO:0000259" key="4">
    <source>
        <dbReference type="Pfam" id="PF13339"/>
    </source>
</evidence>
<feature type="region of interest" description="Disordered" evidence="2">
    <location>
        <begin position="1"/>
        <end position="67"/>
    </location>
</feature>